<dbReference type="PANTHER" id="PTHR34322:SF2">
    <property type="entry name" value="TRANSPOSASE IS200-LIKE DOMAIN-CONTAINING PROTEIN"/>
    <property type="match status" value="1"/>
</dbReference>
<dbReference type="AlphaFoldDB" id="A0A270NRT9"/>
<dbReference type="Gene3D" id="3.30.70.1290">
    <property type="entry name" value="Transposase IS200-like"/>
    <property type="match status" value="1"/>
</dbReference>
<dbReference type="SMART" id="SM01321">
    <property type="entry name" value="Y1_Tnp"/>
    <property type="match status" value="1"/>
</dbReference>
<dbReference type="PANTHER" id="PTHR34322">
    <property type="entry name" value="TRANSPOSASE, Y1_TNP DOMAIN-CONTAINING"/>
    <property type="match status" value="1"/>
</dbReference>
<organism evidence="2 3">
    <name type="scientific">Stenotrophomonas maltophilia</name>
    <name type="common">Pseudomonas maltophilia</name>
    <name type="synonym">Xanthomonas maltophilia</name>
    <dbReference type="NCBI Taxonomy" id="40324"/>
    <lineage>
        <taxon>Bacteria</taxon>
        <taxon>Pseudomonadati</taxon>
        <taxon>Pseudomonadota</taxon>
        <taxon>Gammaproteobacteria</taxon>
        <taxon>Lysobacterales</taxon>
        <taxon>Lysobacteraceae</taxon>
        <taxon>Stenotrophomonas</taxon>
        <taxon>Stenotrophomonas maltophilia group</taxon>
    </lineage>
</organism>
<dbReference type="GO" id="GO:0004803">
    <property type="term" value="F:transposase activity"/>
    <property type="evidence" value="ECO:0007669"/>
    <property type="project" value="InterPro"/>
</dbReference>
<dbReference type="InterPro" id="IPR002686">
    <property type="entry name" value="Transposase_17"/>
</dbReference>
<evidence type="ECO:0000313" key="2">
    <source>
        <dbReference type="EMBL" id="PAM74811.1"/>
    </source>
</evidence>
<evidence type="ECO:0000313" key="3">
    <source>
        <dbReference type="Proteomes" id="UP000216433"/>
    </source>
</evidence>
<proteinExistence type="predicted"/>
<reference evidence="2 3" key="1">
    <citation type="submission" date="2017-06" db="EMBL/GenBank/DDBJ databases">
        <title>Genome sequencing and assembly of Stenotrophomonas maltophilia DF07.</title>
        <authorList>
            <person name="Iyer R."/>
        </authorList>
    </citation>
    <scope>NUCLEOTIDE SEQUENCE [LARGE SCALE GENOMIC DNA]</scope>
    <source>
        <strain evidence="2 3">DF07</strain>
    </source>
</reference>
<feature type="domain" description="Transposase IS200-like" evidence="1">
    <location>
        <begin position="9"/>
        <end position="124"/>
    </location>
</feature>
<dbReference type="RefSeq" id="WP_095376985.1">
    <property type="nucleotide sequence ID" value="NZ_JAEDVB010000055.1"/>
</dbReference>
<gene>
    <name evidence="2" type="ORF">CEK00_00310</name>
</gene>
<dbReference type="Pfam" id="PF01797">
    <property type="entry name" value="Y1_Tnp"/>
    <property type="match status" value="1"/>
</dbReference>
<dbReference type="EMBL" id="NJGC01000001">
    <property type="protein sequence ID" value="PAM74811.1"/>
    <property type="molecule type" value="Genomic_DNA"/>
</dbReference>
<dbReference type="Proteomes" id="UP000216433">
    <property type="component" value="Unassembled WGS sequence"/>
</dbReference>
<dbReference type="SUPFAM" id="SSF143422">
    <property type="entry name" value="Transposase IS200-like"/>
    <property type="match status" value="1"/>
</dbReference>
<name>A0A270NRT9_STEMA</name>
<accession>A0A270NRT9</accession>
<evidence type="ECO:0000259" key="1">
    <source>
        <dbReference type="SMART" id="SM01321"/>
    </source>
</evidence>
<protein>
    <submittedName>
        <fullName evidence="2">Transposase</fullName>
    </submittedName>
</protein>
<sequence length="216" mass="24687">MPRPPRIDAPGHPQHVVQRGNNRQPVFFTDGDRVAYLRLLCQHADQQHCRVHAYVLMDNHVHLLVTPDVSGGLSRMMQAVSRTYVRRVNDRQVRTGTLWEGRFYSTLVDTDRYLLACQRYIELNPVRAGRVARPGDYRWSSYRANAYGRPNALLKPHSAFELIALDLDERRRRYAAFIEEGIPAADVAAIRRALRSQRRLAGSLAGSDPFRDAKGI</sequence>
<dbReference type="GO" id="GO:0003677">
    <property type="term" value="F:DNA binding"/>
    <property type="evidence" value="ECO:0007669"/>
    <property type="project" value="InterPro"/>
</dbReference>
<comment type="caution">
    <text evidence="2">The sequence shown here is derived from an EMBL/GenBank/DDBJ whole genome shotgun (WGS) entry which is preliminary data.</text>
</comment>
<dbReference type="GO" id="GO:0006313">
    <property type="term" value="P:DNA transposition"/>
    <property type="evidence" value="ECO:0007669"/>
    <property type="project" value="InterPro"/>
</dbReference>
<dbReference type="InterPro" id="IPR036515">
    <property type="entry name" value="Transposase_17_sf"/>
</dbReference>